<dbReference type="VEuPathDB" id="FungiDB:CIHG_05207"/>
<evidence type="ECO:0000256" key="2">
    <source>
        <dbReference type="SAM" id="Phobius"/>
    </source>
</evidence>
<accession>A0A0J8UIV3</accession>
<organism evidence="3 4">
    <name type="scientific">Coccidioides immitis H538.4</name>
    <dbReference type="NCBI Taxonomy" id="396776"/>
    <lineage>
        <taxon>Eukaryota</taxon>
        <taxon>Fungi</taxon>
        <taxon>Dikarya</taxon>
        <taxon>Ascomycota</taxon>
        <taxon>Pezizomycotina</taxon>
        <taxon>Eurotiomycetes</taxon>
        <taxon>Eurotiomycetidae</taxon>
        <taxon>Onygenales</taxon>
        <taxon>Onygenaceae</taxon>
        <taxon>Coccidioides</taxon>
    </lineage>
</organism>
<keyword evidence="2" id="KW-0472">Membrane</keyword>
<sequence length="95" mass="11141">MHHWNRFVADKDFEQHDIQTDTPQQEPPPQPQQWRRRNRRWLSAIPISAWVRSYFIFTGVIIFLVAMFVTANNTYPVKGGFLDSKPSLIAHTMAS</sequence>
<reference evidence="4" key="1">
    <citation type="journal article" date="2010" name="Genome Res.">
        <title>Population genomic sequencing of Coccidioides fungi reveals recent hybridization and transposon control.</title>
        <authorList>
            <person name="Neafsey D.E."/>
            <person name="Barker B.M."/>
            <person name="Sharpton T.J."/>
            <person name="Stajich J.E."/>
            <person name="Park D.J."/>
            <person name="Whiston E."/>
            <person name="Hung C.-Y."/>
            <person name="McMahan C."/>
            <person name="White J."/>
            <person name="Sykes S."/>
            <person name="Heiman D."/>
            <person name="Young S."/>
            <person name="Zeng Q."/>
            <person name="Abouelleil A."/>
            <person name="Aftuck L."/>
            <person name="Bessette D."/>
            <person name="Brown A."/>
            <person name="FitzGerald M."/>
            <person name="Lui A."/>
            <person name="Macdonald J.P."/>
            <person name="Priest M."/>
            <person name="Orbach M.J."/>
            <person name="Galgiani J.N."/>
            <person name="Kirkland T.N."/>
            <person name="Cole G.T."/>
            <person name="Birren B.W."/>
            <person name="Henn M.R."/>
            <person name="Taylor J.W."/>
            <person name="Rounsley S.D."/>
        </authorList>
    </citation>
    <scope>NUCLEOTIDE SEQUENCE [LARGE SCALE GENOMIC DNA]</scope>
    <source>
        <strain evidence="4">H538.4</strain>
    </source>
</reference>
<proteinExistence type="predicted"/>
<feature type="compositionally biased region" description="Basic and acidic residues" evidence="1">
    <location>
        <begin position="8"/>
        <end position="19"/>
    </location>
</feature>
<keyword evidence="2" id="KW-1133">Transmembrane helix</keyword>
<dbReference type="AlphaFoldDB" id="A0A0J8UIV3"/>
<gene>
    <name evidence="3" type="ORF">CIHG_05207</name>
</gene>
<dbReference type="EMBL" id="DS016998">
    <property type="protein sequence ID" value="KMU87413.1"/>
    <property type="molecule type" value="Genomic_DNA"/>
</dbReference>
<keyword evidence="2" id="KW-0812">Transmembrane</keyword>
<dbReference type="Proteomes" id="UP000054563">
    <property type="component" value="Unassembled WGS sequence"/>
</dbReference>
<name>A0A0J8UIV3_COCIT</name>
<dbReference type="STRING" id="396776.A0A0J8UIV3"/>
<evidence type="ECO:0000313" key="4">
    <source>
        <dbReference type="Proteomes" id="UP000054563"/>
    </source>
</evidence>
<evidence type="ECO:0000256" key="1">
    <source>
        <dbReference type="SAM" id="MobiDB-lite"/>
    </source>
</evidence>
<evidence type="ECO:0000313" key="3">
    <source>
        <dbReference type="EMBL" id="KMU87413.1"/>
    </source>
</evidence>
<feature type="region of interest" description="Disordered" evidence="1">
    <location>
        <begin position="1"/>
        <end position="35"/>
    </location>
</feature>
<protein>
    <submittedName>
        <fullName evidence="3">Uncharacterized protein</fullName>
    </submittedName>
</protein>
<feature type="transmembrane region" description="Helical" evidence="2">
    <location>
        <begin position="41"/>
        <end position="69"/>
    </location>
</feature>